<reference evidence="1" key="1">
    <citation type="submission" date="2021-01" db="EMBL/GenBank/DDBJ databases">
        <authorList>
            <consortium name="Aspergillus puulaauensis MK2 genome sequencing consortium"/>
            <person name="Kazuki M."/>
            <person name="Futagami T."/>
        </authorList>
    </citation>
    <scope>NUCLEOTIDE SEQUENCE</scope>
    <source>
        <strain evidence="1">MK2</strain>
    </source>
</reference>
<gene>
    <name evidence="1" type="ORF">APUU_11520A</name>
</gene>
<evidence type="ECO:0000313" key="1">
    <source>
        <dbReference type="EMBL" id="BCS18692.1"/>
    </source>
</evidence>
<organism evidence="1 2">
    <name type="scientific">Aspergillus puulaauensis</name>
    <dbReference type="NCBI Taxonomy" id="1220207"/>
    <lineage>
        <taxon>Eukaryota</taxon>
        <taxon>Fungi</taxon>
        <taxon>Dikarya</taxon>
        <taxon>Ascomycota</taxon>
        <taxon>Pezizomycotina</taxon>
        <taxon>Eurotiomycetes</taxon>
        <taxon>Eurotiomycetidae</taxon>
        <taxon>Eurotiales</taxon>
        <taxon>Aspergillaceae</taxon>
        <taxon>Aspergillus</taxon>
    </lineage>
</organism>
<dbReference type="AlphaFoldDB" id="A0A7R7XC45"/>
<name>A0A7R7XC45_9EURO</name>
<evidence type="ECO:0000313" key="2">
    <source>
        <dbReference type="Proteomes" id="UP000654913"/>
    </source>
</evidence>
<sequence>MSVSELEDILFFEDADTLAFIDPPSYKPAWSLQPSCAQSIGHRIHSWKLLGTGSEILKQFFDPKLQERNIKHRGGLPEGIKYIIDLTPPSTEDDAVLHLTELSCPLGIRTWADARDRWHLPPQCVSGVDIHSSDGDGDDKDHSGYPAEYSPARHRAGIVHVLQVLEGLNPTLDTPCKLWTFFAVAKLYEISTRTDISMRVTLWMYEGENKRFIELHPEIAYRLAKGIQCDYLLQDAFCVLVGEEALLLLRNSRTPIPKQQQTTTVHGRPREMLDDDDVQRVQYAGELFLGRIFEKFVELAGADMHWMKSLHQFRRVFYSPYGPPEGEIVEDLIAALKDWVRATIFMVLSLESISWLSNKCKLEPSGDYPTRDYLNAYSSMPFMAHIMTRTFWVILSERKLDEHDGEKDIGPPRDCSLAKMGGYMGAFRDQHNALVRYVTVAELRRKMRAFNGLCGLFPAAEPNDRAGNHATQPDGDEFVSEGYFSLSTFVIEVQQYISAFAREMIAPGRPVMSYDLTDTLTLLTENEYRFLPLWAGGCDDGSGGVYADQIPLAETDGFSAPGPSIHTGSAAPSTAPSVMSLLESTVHGASHRATEGFASEVVSINSEVMSETGNANVVDPSDFQKVDDELSFALDSSADDVDDVSFDSDSDSDDTVVIDHADITEFSEFEEMDLDEGKVQNILIRGKRAAA</sequence>
<dbReference type="EMBL" id="AP024443">
    <property type="protein sequence ID" value="BCS18692.1"/>
    <property type="molecule type" value="Genomic_DNA"/>
</dbReference>
<proteinExistence type="predicted"/>
<dbReference type="RefSeq" id="XP_041550886.1">
    <property type="nucleotide sequence ID" value="XM_041697620.1"/>
</dbReference>
<keyword evidence="2" id="KW-1185">Reference proteome</keyword>
<reference evidence="1" key="2">
    <citation type="submission" date="2021-02" db="EMBL/GenBank/DDBJ databases">
        <title>Aspergillus puulaauensis MK2 genome sequence.</title>
        <authorList>
            <person name="Futagami T."/>
            <person name="Mori K."/>
            <person name="Kadooka C."/>
            <person name="Tanaka T."/>
        </authorList>
    </citation>
    <scope>NUCLEOTIDE SEQUENCE</scope>
    <source>
        <strain evidence="1">MK2</strain>
    </source>
</reference>
<accession>A0A7R7XC45</accession>
<dbReference type="Proteomes" id="UP000654913">
    <property type="component" value="Chromosome 1"/>
</dbReference>
<protein>
    <submittedName>
        <fullName evidence="1">Uncharacterized protein</fullName>
    </submittedName>
</protein>
<dbReference type="OrthoDB" id="5371510at2759"/>
<dbReference type="GeneID" id="64968697"/>
<dbReference type="KEGG" id="apuu:APUU_11520A"/>